<dbReference type="PROSITE" id="PS51233">
    <property type="entry name" value="VWFD"/>
    <property type="match status" value="1"/>
</dbReference>
<dbReference type="SMART" id="SM00181">
    <property type="entry name" value="EGF"/>
    <property type="match status" value="50"/>
</dbReference>
<comment type="caution">
    <text evidence="10">Lacks conserved residue(s) required for the propagation of feature annotation.</text>
</comment>
<dbReference type="PROSITE" id="PS01186">
    <property type="entry name" value="EGF_2"/>
    <property type="match status" value="10"/>
</dbReference>
<feature type="domain" description="EGF-like" evidence="12">
    <location>
        <begin position="2935"/>
        <end position="2978"/>
    </location>
</feature>
<gene>
    <name evidence="15" type="ORF">GSLYS_00018996001</name>
</gene>
<evidence type="ECO:0000256" key="3">
    <source>
        <dbReference type="ARBA" id="ARBA00022536"/>
    </source>
</evidence>
<evidence type="ECO:0000256" key="5">
    <source>
        <dbReference type="ARBA" id="ARBA00022737"/>
    </source>
</evidence>
<dbReference type="GO" id="GO:0007160">
    <property type="term" value="P:cell-matrix adhesion"/>
    <property type="evidence" value="ECO:0007669"/>
    <property type="project" value="InterPro"/>
</dbReference>
<dbReference type="GO" id="GO:0016020">
    <property type="term" value="C:membrane"/>
    <property type="evidence" value="ECO:0007669"/>
    <property type="project" value="UniProtKB-SubCell"/>
</dbReference>
<dbReference type="SMART" id="SM00539">
    <property type="entry name" value="NIDO"/>
    <property type="match status" value="1"/>
</dbReference>
<dbReference type="Gene3D" id="2.10.25.10">
    <property type="entry name" value="Laminin"/>
    <property type="match status" value="26"/>
</dbReference>
<feature type="domain" description="VWFD" evidence="14">
    <location>
        <begin position="442"/>
        <end position="644"/>
    </location>
</feature>
<evidence type="ECO:0000256" key="10">
    <source>
        <dbReference type="PROSITE-ProRule" id="PRU00076"/>
    </source>
</evidence>
<feature type="domain" description="EGF-like" evidence="12">
    <location>
        <begin position="1827"/>
        <end position="1871"/>
    </location>
</feature>
<dbReference type="GO" id="GO:0005509">
    <property type="term" value="F:calcium ion binding"/>
    <property type="evidence" value="ECO:0007669"/>
    <property type="project" value="InterPro"/>
</dbReference>
<feature type="signal peptide" evidence="11">
    <location>
        <begin position="1"/>
        <end position="20"/>
    </location>
</feature>
<proteinExistence type="predicted"/>
<evidence type="ECO:0000313" key="16">
    <source>
        <dbReference type="Proteomes" id="UP001497497"/>
    </source>
</evidence>
<dbReference type="InterPro" id="IPR003886">
    <property type="entry name" value="NIDO_dom"/>
</dbReference>
<evidence type="ECO:0000256" key="1">
    <source>
        <dbReference type="ARBA" id="ARBA00004240"/>
    </source>
</evidence>
<reference evidence="15 16" key="1">
    <citation type="submission" date="2024-04" db="EMBL/GenBank/DDBJ databases">
        <authorList>
            <consortium name="Genoscope - CEA"/>
            <person name="William W."/>
        </authorList>
    </citation>
    <scope>NUCLEOTIDE SEQUENCE [LARGE SCALE GENOMIC DNA]</scope>
</reference>
<feature type="domain" description="EGF-like" evidence="12">
    <location>
        <begin position="2579"/>
        <end position="2617"/>
    </location>
</feature>
<feature type="domain" description="EGF-like" evidence="12">
    <location>
        <begin position="3113"/>
        <end position="3153"/>
    </location>
</feature>
<feature type="domain" description="EGF-like" evidence="12">
    <location>
        <begin position="1359"/>
        <end position="1400"/>
    </location>
</feature>
<keyword evidence="7" id="KW-0472">Membrane</keyword>
<evidence type="ECO:0000256" key="9">
    <source>
        <dbReference type="ARBA" id="ARBA00023180"/>
    </source>
</evidence>
<keyword evidence="3 10" id="KW-0245">EGF-like domain</keyword>
<dbReference type="SUPFAM" id="SSF57184">
    <property type="entry name" value="Growth factor receptor domain"/>
    <property type="match status" value="8"/>
</dbReference>
<keyword evidence="5" id="KW-0677">Repeat</keyword>
<dbReference type="SMART" id="SM00179">
    <property type="entry name" value="EGF_CA"/>
    <property type="match status" value="29"/>
</dbReference>
<dbReference type="PROSITE" id="PS00010">
    <property type="entry name" value="ASX_HYDROXYL"/>
    <property type="match status" value="23"/>
</dbReference>
<feature type="domain" description="EGF-like" evidence="12">
    <location>
        <begin position="2401"/>
        <end position="2439"/>
    </location>
</feature>
<feature type="domain" description="EGF-like" evidence="12">
    <location>
        <begin position="2046"/>
        <end position="2089"/>
    </location>
</feature>
<feature type="disulfide bond" evidence="10">
    <location>
        <begin position="1926"/>
        <end position="1943"/>
    </location>
</feature>
<dbReference type="FunFam" id="2.10.25.10:FF:000038">
    <property type="entry name" value="Fibrillin 2"/>
    <property type="match status" value="1"/>
</dbReference>
<feature type="domain" description="NIDO" evidence="13">
    <location>
        <begin position="109"/>
        <end position="279"/>
    </location>
</feature>
<feature type="chain" id="PRO_5043763425" evidence="11">
    <location>
        <begin position="21"/>
        <end position="3314"/>
    </location>
</feature>
<feature type="domain" description="EGF-like" evidence="12">
    <location>
        <begin position="1104"/>
        <end position="1143"/>
    </location>
</feature>
<feature type="domain" description="EGF-like" evidence="12">
    <location>
        <begin position="3024"/>
        <end position="3063"/>
    </location>
</feature>
<feature type="domain" description="EGF-like" evidence="12">
    <location>
        <begin position="1189"/>
        <end position="1229"/>
    </location>
</feature>
<dbReference type="SUPFAM" id="SSF57196">
    <property type="entry name" value="EGF/Laminin"/>
    <property type="match status" value="14"/>
</dbReference>
<evidence type="ECO:0000313" key="15">
    <source>
        <dbReference type="EMBL" id="CAL1545513.1"/>
    </source>
</evidence>
<dbReference type="InterPro" id="IPR009030">
    <property type="entry name" value="Growth_fac_rcpt_cys_sf"/>
</dbReference>
<dbReference type="Pfam" id="PF06119">
    <property type="entry name" value="NIDO"/>
    <property type="match status" value="1"/>
</dbReference>
<keyword evidence="4 11" id="KW-0732">Signal</keyword>
<dbReference type="SMART" id="SM00180">
    <property type="entry name" value="EGF_Lam"/>
    <property type="match status" value="11"/>
</dbReference>
<evidence type="ECO:0000256" key="2">
    <source>
        <dbReference type="ARBA" id="ARBA00004370"/>
    </source>
</evidence>
<dbReference type="Pfam" id="PF07645">
    <property type="entry name" value="EGF_CA"/>
    <property type="match status" value="27"/>
</dbReference>
<evidence type="ECO:0000256" key="11">
    <source>
        <dbReference type="SAM" id="SignalP"/>
    </source>
</evidence>
<dbReference type="InterPro" id="IPR049883">
    <property type="entry name" value="NOTCH1_EGF-like"/>
</dbReference>
<accession>A0AAV2IKJ9</accession>
<dbReference type="PANTHER" id="PTHR24039">
    <property type="entry name" value="FIBRILLIN-RELATED"/>
    <property type="match status" value="1"/>
</dbReference>
<comment type="caution">
    <text evidence="15">The sequence shown here is derived from an EMBL/GenBank/DDBJ whole genome shotgun (WGS) entry which is preliminary data.</text>
</comment>
<feature type="domain" description="EGF-like" evidence="12">
    <location>
        <begin position="2490"/>
        <end position="2528"/>
    </location>
</feature>
<keyword evidence="9" id="KW-0325">Glycoprotein</keyword>
<keyword evidence="8 10" id="KW-1015">Disulfide bond</keyword>
<dbReference type="InterPro" id="IPR000152">
    <property type="entry name" value="EGF-type_Asp/Asn_hydroxyl_site"/>
</dbReference>
<feature type="domain" description="EGF-like" evidence="12">
    <location>
        <begin position="1144"/>
        <end position="1185"/>
    </location>
</feature>
<dbReference type="PROSITE" id="PS00022">
    <property type="entry name" value="EGF_1"/>
    <property type="match status" value="2"/>
</dbReference>
<dbReference type="InterPro" id="IPR000742">
    <property type="entry name" value="EGF"/>
</dbReference>
<dbReference type="PROSITE" id="PS01187">
    <property type="entry name" value="EGF_CA"/>
    <property type="match status" value="13"/>
</dbReference>
<dbReference type="GO" id="GO:0005783">
    <property type="term" value="C:endoplasmic reticulum"/>
    <property type="evidence" value="ECO:0007669"/>
    <property type="project" value="UniProtKB-SubCell"/>
</dbReference>
<keyword evidence="16" id="KW-1185">Reference proteome</keyword>
<sequence length="3314" mass="368367">MCWRIVVFFLLESQCCYTSAQTVHPALYGFVKNDDTLSIGNMSEQVNNGTVRVSRPIVLGSAVPFGNKLHTVVRVLTNGIILFGDGRVSVSGSPDLQHAFVLKQDVIAPFWTDIDPNEGKVYFGVFEKCPTERNTTLEERTSQVLERAERDVERFHVSPHGFQATTVIIATWVKVQPLANISEVEENTFQTVFVSGWHHELRNGQKIWADEQTSYVIFLYQRDGMNWTYTPGRVINIGFTNGIDVKLARDTNTPLVSMLDKLRGNTGDVGVLSYKVGSVNTSAAKCQRYLCENLYLMSDSVYDLNVKQLHNCPCTLDRLGLHWQLFEKRGEQQDIHCYAISDVGKGKQLQNNNLNKLCCYKVEQLHPNDSWELAYQKLRSSSYLLSSPDSGHILISDPWRGHEAQKNMQAHDMCCKNSSKNMCDKFYTMFPDLGCSDAVSFTHGYGYGDPHITTFDGLTYTMNGWGEYILMTIESEEFVLQTRTARAETTNSEPTNATVFKAFAAKEGNNSHFQVELSPSNTSMIVLVNGIDVTQKYYGSSSFLIAERRINVFKEYIADKDFITAIFPCGISIKVHVSQKNLQLEITADNYLKNRVEGLFGNFNGLIKDEYSESTGAYVTNDLNEKEILNHIIKNWLVTPSNTIFSYERNKSPTDYKHEDFIPMYSDQGNHTETNEICKNTSVTCMFDFLVTKDKTFAFMTQQFVDKMELSAQSLGNPPPKISQILLNAKNMWAVKGGNHAVLDVEVTDDDENVTLEPVFDLEESKANISGHQIFYLPDVNNPVKLGIRAKDIEGAYSAIYFINIAVCSECSHHGKCDVNNTRTMDYINGYFWIMKCVCDKGFTGTYCETKLDACLVKPCSVGQVCQNLTITEQKNISSEFGCGCCPDGFEYYNGKCVDINECSFPSQVCHQICTNTIGSYLCSCKQGFRLGSDLNTCFDINECQDMTTSCQQRCVNNEGSYTCNSLHGYDIHIDSSGCILLLDAESSDTNHSTQIYNTEVDYLNITCCLGYSENKGLCQDIDECSLDHSPCSHGCQNTNGSFFCFCYEGFMLDSDAVSCRKCDSPSYGVNCSQTCECSDNGYCDVVKGCVCDENWTGVNCDVDVDECISPDICPENQLCQNTNGSFTCLCPTGFEMADDKCRDINECIEAEIHTYCDVDKEMCVNTVGSYHCRCNQGYSKINSSKCQDIDECHLATDQCQHYCQNVEGGYNCQCETGYILAEDRHNCISVTNLCAGTKLYCQMGCRTDDTNQTYCFCPKGHTMYNQSKCKDIDECSQPQNNGCSYKEGCVNTLGAYNCSCPPGQSLDNNGRTCLDCNNDTWGVQCSHECACGIGAEKCDPVSGCICKTGYTGKHCDRDINECASGRISCGTKEVCVNLPGNATCKCLAGYGFDENGTCVDINECSQMNTQRCSQACANTVGGFACFCHTGYSYNTTSNTCQDIDECLLKLDQCDQMCNNTEGSYRCSCNPGLHLNYDGLTCKADESCVNSSKCSNLCVLINGTETCFCPKGKVLINSTQCEDVDLCKATPCQGGCLEINDNSTYQCICEPGQSLALDGIICTDCLQGLYGANCSEQCTCDMMSTKHCDKINGTCFCETGWMGDNCDQDIDECANNSSMCQANSSCKNTNGSFLCVCDEGFSLKFEGIKICEECDEGFYGQSCAARCNCGQHQMCNKVNGSCSCVPGWHGGNCEQDVDECKDLTHGCNTSMHEECVNVAGGFNCECSAGFGRSNEENYCQDVDLCSPNKCEEVCMEINSNTSVKCLCQAGKHLAMDDISCEDCPAWKFGRDCMEHCQCDVSNTASCDKVYGTCDCRDGWEGENCSVDVDECISNSSFSCQNNSHCVNTNGSSYCECDDGFWDLEKGAIFCEECEEGFYGANCSQQCKCGDHYQCDKVNGSCHCLPYWNGSNCNVDVNECDIGTDNCSSDLHQQCVNIDGGFNCECQPGFEKSCHFCECSDLDLCSNTSCTNGCYEINANSSFKCLCNDGEKIESDGKSCSECTEWTFGNMCSKNCTCDTSNTQSWDKVNGTCKCKQGWIGQNCETDVNECNENIFSCGNNTHCVNTNGSYLCECDIGYINGSDQENQCKECNKWKYGKMCGYDCSCEISNTKSCDNVNGTCQCNEGWKGDNCEMDIDECRDKNITCWSNSHCLNTNGSYVCQCHTGFLMSKNLAECQECSQWTYGDMCNNNCTCIRNNSKSCNKENGTCECIMGWKGDNCQTDVDECSFINILCGNNSHCHNTDGSYMCECNLGYFAEDKENGNCKACYMWNYEKDCTQNCTCVTPNTKTCDHITGTCNCKQGWEGDDCEKDLDECSGKSFTCRNNSHCVNTNGSYFCECDVGFFDGNKEFGNCDECSQWTYGDMCKNNCTCIRNNSISCNKVNGTCECNEGWKRDNCQTDVDECSFTNILCGNNSHCHNTDGSYMCECNLGYFVENEENGNCSTCYMWNYGKYCTQNCTCVTSNTNTCDNINGTCDCKQGWKGDNCETDIDECSGQIVTCRNNSNCVNINGSYSCVCNVGYFDGNDQQGDCKDCSEWKFGNNCQENCNCVTENTQTCDKANGTCQCRTGWKGDNCEEDINECSWKNVTCRNNSNCVNTNGSYLCKCDVGFFDGNKDYGDCDECSQWKYGDQCNNSCTCIRNNTMFCNKVNGTCDCKHGWKGDNCETDINECSEKMFTCRNNSHCVNTNGSYSCVCNVGYFDGNDQQGDCKACIMWNYGKDCYQNCTCVPSNTNYCDNINGTCDCKQGWTGFNCDTDVDECKEKIYSCRNNSHCVNTNGFYLCDCLAGYLDDGMQHGDCKVCNQWKYGIDCKQNCTCITSNTKYCDNVNGTCECLVGWSGKSCEADIDECSENVFMCKKNSYCFNTNGSYQCTCNVGYSKKENEDGDCEVCHLWNYSENCNKSCSCVFPNTETCDKVNGTCACKEGWKGDNCETDIDECLIKTYSCRNNSHCVNSNGSYVCECDIGFFDGIDQNQTCQGCSVWSYGEKCKQNCSCKVSNTETCENVHGTCACKLGWEGDDCETDVDECSRNIYVCKESSHCVNTDGHYICECDIGYFHGNNADGTCQACKQWTYGDNCIKKCGCELEHTEFCDHVNGTCRCNAPWEGKNCELDVDECQIQKNKCSIERHELCSNTKGGYKCLCEPGFSRSFPDSECEKGYIQSLPTRLIFIYDAANLNLKDQSSRDFQAVSKDLETNLMSKLINHMPTVITVTVISLSKGSLISDCIVVLRSTVPSTNQTINFLTQALFSIMHNESDFILNNQAARMSQVVVNDYIKFNQTDSPCDLRSKLFPCLPTEECHQQGQETICMLVVV</sequence>
<name>A0AAV2IKJ9_LYMST</name>
<feature type="domain" description="EGF-like" evidence="12">
    <location>
        <begin position="2223"/>
        <end position="2261"/>
    </location>
</feature>
<dbReference type="PROSITE" id="PS51220">
    <property type="entry name" value="NIDO"/>
    <property type="match status" value="1"/>
</dbReference>
<evidence type="ECO:0000256" key="6">
    <source>
        <dbReference type="ARBA" id="ARBA00022824"/>
    </source>
</evidence>
<dbReference type="Gene3D" id="2.170.300.10">
    <property type="entry name" value="Tie2 ligand-binding domain superfamily"/>
    <property type="match status" value="3"/>
</dbReference>
<evidence type="ECO:0000259" key="14">
    <source>
        <dbReference type="PROSITE" id="PS51233"/>
    </source>
</evidence>
<keyword evidence="6" id="KW-0256">Endoplasmic reticulum</keyword>
<feature type="domain" description="EGF-like" evidence="12">
    <location>
        <begin position="1609"/>
        <end position="1652"/>
    </location>
</feature>
<dbReference type="PRINTS" id="PR00011">
    <property type="entry name" value="EGFLAMININ"/>
</dbReference>
<comment type="subcellular location">
    <subcellularLocation>
        <location evidence="1">Endoplasmic reticulum</location>
    </subcellularLocation>
    <subcellularLocation>
        <location evidence="2">Membrane</location>
    </subcellularLocation>
</comment>
<dbReference type="InterPro" id="IPR001846">
    <property type="entry name" value="VWF_type-D"/>
</dbReference>
<feature type="domain" description="EGF-like" evidence="12">
    <location>
        <begin position="2757"/>
        <end position="2795"/>
    </location>
</feature>
<dbReference type="PANTHER" id="PTHR24039:SF57">
    <property type="entry name" value="FIBROPELLIN-2"/>
    <property type="match status" value="1"/>
</dbReference>
<dbReference type="FunFam" id="2.10.25.10:FF:000005">
    <property type="entry name" value="Fibrillin 2"/>
    <property type="match status" value="2"/>
</dbReference>
<feature type="disulfide bond" evidence="10">
    <location>
        <begin position="3124"/>
        <end position="3141"/>
    </location>
</feature>
<organism evidence="15 16">
    <name type="scientific">Lymnaea stagnalis</name>
    <name type="common">Great pond snail</name>
    <name type="synonym">Helix stagnalis</name>
    <dbReference type="NCBI Taxonomy" id="6523"/>
    <lineage>
        <taxon>Eukaryota</taxon>
        <taxon>Metazoa</taxon>
        <taxon>Spiralia</taxon>
        <taxon>Lophotrochozoa</taxon>
        <taxon>Mollusca</taxon>
        <taxon>Gastropoda</taxon>
        <taxon>Heterobranchia</taxon>
        <taxon>Euthyneura</taxon>
        <taxon>Panpulmonata</taxon>
        <taxon>Hygrophila</taxon>
        <taxon>Lymnaeoidea</taxon>
        <taxon>Lymnaeidae</taxon>
        <taxon>Lymnaea</taxon>
    </lineage>
</organism>
<dbReference type="InterPro" id="IPR002049">
    <property type="entry name" value="LE_dom"/>
</dbReference>
<feature type="domain" description="EGF-like" evidence="12">
    <location>
        <begin position="2135"/>
        <end position="2177"/>
    </location>
</feature>
<dbReference type="SMART" id="SM00216">
    <property type="entry name" value="VWD"/>
    <property type="match status" value="1"/>
</dbReference>
<dbReference type="InterPro" id="IPR018097">
    <property type="entry name" value="EGF_Ca-bd_CS"/>
</dbReference>
<feature type="domain" description="EGF-like" evidence="12">
    <location>
        <begin position="2846"/>
        <end position="2884"/>
    </location>
</feature>
<feature type="domain" description="EGF-like" evidence="12">
    <location>
        <begin position="2312"/>
        <end position="2350"/>
    </location>
</feature>
<evidence type="ECO:0000259" key="12">
    <source>
        <dbReference type="PROSITE" id="PS50026"/>
    </source>
</evidence>
<feature type="domain" description="EGF-like" evidence="12">
    <location>
        <begin position="1272"/>
        <end position="1315"/>
    </location>
</feature>
<dbReference type="CDD" id="cd00054">
    <property type="entry name" value="EGF_CA"/>
    <property type="match status" value="12"/>
</dbReference>
<protein>
    <submittedName>
        <fullName evidence="15">Uncharacterized protein</fullName>
    </submittedName>
</protein>
<feature type="domain" description="EGF-like" evidence="12">
    <location>
        <begin position="1915"/>
        <end position="1954"/>
    </location>
</feature>
<feature type="domain" description="EGF-like" evidence="12">
    <location>
        <begin position="1443"/>
        <end position="1483"/>
    </location>
</feature>
<dbReference type="Gene3D" id="2.10.25.140">
    <property type="match status" value="1"/>
</dbReference>
<evidence type="ECO:0000256" key="7">
    <source>
        <dbReference type="ARBA" id="ARBA00023136"/>
    </source>
</evidence>
<dbReference type="Proteomes" id="UP001497497">
    <property type="component" value="Unassembled WGS sequence"/>
</dbReference>
<dbReference type="PROSITE" id="PS50026">
    <property type="entry name" value="EGF_3"/>
    <property type="match status" value="22"/>
</dbReference>
<evidence type="ECO:0000256" key="8">
    <source>
        <dbReference type="ARBA" id="ARBA00023157"/>
    </source>
</evidence>
<evidence type="ECO:0000259" key="13">
    <source>
        <dbReference type="PROSITE" id="PS51220"/>
    </source>
</evidence>
<feature type="domain" description="EGF-like" evidence="12">
    <location>
        <begin position="2668"/>
        <end position="2706"/>
    </location>
</feature>
<dbReference type="InterPro" id="IPR001881">
    <property type="entry name" value="EGF-like_Ca-bd_dom"/>
</dbReference>
<dbReference type="EMBL" id="CAXITT010000717">
    <property type="protein sequence ID" value="CAL1545513.1"/>
    <property type="molecule type" value="Genomic_DNA"/>
</dbReference>
<evidence type="ECO:0000256" key="4">
    <source>
        <dbReference type="ARBA" id="ARBA00022729"/>
    </source>
</evidence>